<feature type="transmembrane region" description="Helical" evidence="6">
    <location>
        <begin position="466"/>
        <end position="487"/>
    </location>
</feature>
<feature type="transmembrane region" description="Helical" evidence="6">
    <location>
        <begin position="399"/>
        <end position="419"/>
    </location>
</feature>
<feature type="transmembrane region" description="Helical" evidence="6">
    <location>
        <begin position="340"/>
        <end position="360"/>
    </location>
</feature>
<keyword evidence="4 6" id="KW-1133">Transmembrane helix</keyword>
<proteinExistence type="predicted"/>
<feature type="transmembrane region" description="Helical" evidence="6">
    <location>
        <begin position="76"/>
        <end position="98"/>
    </location>
</feature>
<evidence type="ECO:0000256" key="3">
    <source>
        <dbReference type="ARBA" id="ARBA00022692"/>
    </source>
</evidence>
<evidence type="ECO:0000313" key="7">
    <source>
        <dbReference type="Proteomes" id="UP000046393"/>
    </source>
</evidence>
<keyword evidence="2" id="KW-0813">Transport</keyword>
<feature type="transmembrane region" description="Helical" evidence="6">
    <location>
        <begin position="170"/>
        <end position="195"/>
    </location>
</feature>
<reference evidence="8" key="1">
    <citation type="submission" date="2017-02" db="UniProtKB">
        <authorList>
            <consortium name="WormBaseParasite"/>
        </authorList>
    </citation>
    <scope>IDENTIFICATION</scope>
</reference>
<protein>
    <submittedName>
        <fullName evidence="8">MFS domain-containing protein</fullName>
    </submittedName>
</protein>
<dbReference type="PANTHER" id="PTHR23510:SF3">
    <property type="entry name" value="MAJOR FACILITATOR SUPERFAMILY DOMAIN-CONTAINING PROTEIN 8"/>
    <property type="match status" value="1"/>
</dbReference>
<comment type="subcellular location">
    <subcellularLocation>
        <location evidence="1">Endomembrane system</location>
        <topology evidence="1">Multi-pass membrane protein</topology>
    </subcellularLocation>
</comment>
<dbReference type="SUPFAM" id="SSF103473">
    <property type="entry name" value="MFS general substrate transporter"/>
    <property type="match status" value="1"/>
</dbReference>
<dbReference type="InterPro" id="IPR011701">
    <property type="entry name" value="MFS"/>
</dbReference>
<evidence type="ECO:0000256" key="4">
    <source>
        <dbReference type="ARBA" id="ARBA00022989"/>
    </source>
</evidence>
<dbReference type="Pfam" id="PF07690">
    <property type="entry name" value="MFS_1"/>
    <property type="match status" value="1"/>
</dbReference>
<name>A0A0N5AKZ4_9BILA</name>
<dbReference type="STRING" id="451379.A0A0N5AKZ4"/>
<dbReference type="PANTHER" id="PTHR23510">
    <property type="entry name" value="INNER MEMBRANE TRANSPORT PROTEIN YAJR"/>
    <property type="match status" value="1"/>
</dbReference>
<keyword evidence="5 6" id="KW-0472">Membrane</keyword>
<dbReference type="CDD" id="cd17326">
    <property type="entry name" value="MFS_MFSD8"/>
    <property type="match status" value="1"/>
</dbReference>
<dbReference type="InterPro" id="IPR036259">
    <property type="entry name" value="MFS_trans_sf"/>
</dbReference>
<keyword evidence="7" id="KW-1185">Reference proteome</keyword>
<dbReference type="GO" id="GO:0022857">
    <property type="term" value="F:transmembrane transporter activity"/>
    <property type="evidence" value="ECO:0007669"/>
    <property type="project" value="InterPro"/>
</dbReference>
<dbReference type="Gene3D" id="1.20.1250.20">
    <property type="entry name" value="MFS general substrate transporter like domains"/>
    <property type="match status" value="1"/>
</dbReference>
<feature type="transmembrane region" description="Helical" evidence="6">
    <location>
        <begin position="40"/>
        <end position="64"/>
    </location>
</feature>
<evidence type="ECO:0000313" key="8">
    <source>
        <dbReference type="WBParaSite" id="SMUV_0000518401-mRNA-1"/>
    </source>
</evidence>
<feature type="transmembrane region" description="Helical" evidence="6">
    <location>
        <begin position="110"/>
        <end position="129"/>
    </location>
</feature>
<dbReference type="Proteomes" id="UP000046393">
    <property type="component" value="Unplaced"/>
</dbReference>
<feature type="transmembrane region" description="Helical" evidence="6">
    <location>
        <begin position="215"/>
        <end position="239"/>
    </location>
</feature>
<keyword evidence="3 6" id="KW-0812">Transmembrane</keyword>
<evidence type="ECO:0000256" key="5">
    <source>
        <dbReference type="ARBA" id="ARBA00023136"/>
    </source>
</evidence>
<dbReference type="InterPro" id="IPR051068">
    <property type="entry name" value="MFS_Domain-Containing_Protein"/>
</dbReference>
<feature type="transmembrane region" description="Helical" evidence="6">
    <location>
        <begin position="305"/>
        <end position="328"/>
    </location>
</feature>
<dbReference type="AlphaFoldDB" id="A0A0N5AKZ4"/>
<evidence type="ECO:0000256" key="2">
    <source>
        <dbReference type="ARBA" id="ARBA00022448"/>
    </source>
</evidence>
<feature type="transmembrane region" description="Helical" evidence="6">
    <location>
        <begin position="135"/>
        <end position="158"/>
    </location>
</feature>
<sequence length="513" mass="58095">LIFHHVTKAPENSEDSDILNLFRKDDENDIESGESPWRSLWIANFIQFLCGIQFAIYFTSMWPYLSGMDHDVALSFVGYITACFSLGMSISSPLFGFWSQKSRSTKYPTCCGLILTAIGNLLYALLPTINHQVKWLMLVARVFVGFGTGNISVLRAYCATASTNKDRKKAMALSIASFVFGQSLGPAIQVGYLASNFSLFSPIKENGFSIGTVRFNMYTIPAYFMIILSICSIVLLTVFFEERYAGIMQRDETKDPYAVLPKFDKIAAIVMIYMWYIQQSTITHTEVIASPLTISVFNWNDSKAILYNGLIQSASCIVSVVNYFLIAYTRVGELGKRRMMICAVAMFIIHFLINLPWPFYPHSLKFIVRDPETNEEDTAYSGGCYEKYKWCESNSAIPLPLYIFSAVCIFGIAFPYFAAPTGTLYSQLLGPRNQGTMQGVFDLFGSIARCIGPLITTNLFEHWGYIWPNMIQLIQFVIGFILLIIFYRRLIPLQIVPKTGRATKYKHGTFYHM</sequence>
<accession>A0A0N5AKZ4</accession>
<dbReference type="GO" id="GO:0005765">
    <property type="term" value="C:lysosomal membrane"/>
    <property type="evidence" value="ECO:0007669"/>
    <property type="project" value="TreeGrafter"/>
</dbReference>
<dbReference type="GO" id="GO:0012505">
    <property type="term" value="C:endomembrane system"/>
    <property type="evidence" value="ECO:0007669"/>
    <property type="project" value="UniProtKB-SubCell"/>
</dbReference>
<organism evidence="7 8">
    <name type="scientific">Syphacia muris</name>
    <dbReference type="NCBI Taxonomy" id="451379"/>
    <lineage>
        <taxon>Eukaryota</taxon>
        <taxon>Metazoa</taxon>
        <taxon>Ecdysozoa</taxon>
        <taxon>Nematoda</taxon>
        <taxon>Chromadorea</taxon>
        <taxon>Rhabditida</taxon>
        <taxon>Spirurina</taxon>
        <taxon>Oxyuridomorpha</taxon>
        <taxon>Oxyuroidea</taxon>
        <taxon>Oxyuridae</taxon>
        <taxon>Syphacia</taxon>
    </lineage>
</organism>
<dbReference type="WBParaSite" id="SMUV_0000518401-mRNA-1">
    <property type="protein sequence ID" value="SMUV_0000518401-mRNA-1"/>
    <property type="gene ID" value="SMUV_0000518401"/>
</dbReference>
<feature type="transmembrane region" description="Helical" evidence="6">
    <location>
        <begin position="440"/>
        <end position="460"/>
    </location>
</feature>
<evidence type="ECO:0000256" key="6">
    <source>
        <dbReference type="SAM" id="Phobius"/>
    </source>
</evidence>
<evidence type="ECO:0000256" key="1">
    <source>
        <dbReference type="ARBA" id="ARBA00004127"/>
    </source>
</evidence>